<dbReference type="EMBL" id="BSNJ01000003">
    <property type="protein sequence ID" value="GLQ20487.1"/>
    <property type="molecule type" value="Genomic_DNA"/>
</dbReference>
<reference evidence="3" key="2">
    <citation type="submission" date="2023-01" db="EMBL/GenBank/DDBJ databases">
        <title>Draft genome sequence of Algimonas porphyrae strain NBRC 108216.</title>
        <authorList>
            <person name="Sun Q."/>
            <person name="Mori K."/>
        </authorList>
    </citation>
    <scope>NUCLEOTIDE SEQUENCE</scope>
    <source>
        <strain evidence="3">NBRC 108216</strain>
    </source>
</reference>
<evidence type="ECO:0000256" key="2">
    <source>
        <dbReference type="SAM" id="Phobius"/>
    </source>
</evidence>
<feature type="transmembrane region" description="Helical" evidence="2">
    <location>
        <begin position="15"/>
        <end position="36"/>
    </location>
</feature>
<evidence type="ECO:0000313" key="4">
    <source>
        <dbReference type="Proteomes" id="UP001161390"/>
    </source>
</evidence>
<dbReference type="Proteomes" id="UP001161390">
    <property type="component" value="Unassembled WGS sequence"/>
</dbReference>
<organism evidence="3 4">
    <name type="scientific">Algimonas porphyrae</name>
    <dbReference type="NCBI Taxonomy" id="1128113"/>
    <lineage>
        <taxon>Bacteria</taxon>
        <taxon>Pseudomonadati</taxon>
        <taxon>Pseudomonadota</taxon>
        <taxon>Alphaproteobacteria</taxon>
        <taxon>Maricaulales</taxon>
        <taxon>Robiginitomaculaceae</taxon>
        <taxon>Algimonas</taxon>
    </lineage>
</organism>
<evidence type="ECO:0008006" key="5">
    <source>
        <dbReference type="Google" id="ProtNLM"/>
    </source>
</evidence>
<gene>
    <name evidence="3" type="ORF">GCM10007854_14420</name>
</gene>
<keyword evidence="2" id="KW-0472">Membrane</keyword>
<sequence length="96" mass="10648">MGGFGAWIAARLSKIGGALVLAGAVVLGVLMAITGIKRRAHHEGREEVRDEEERRRLRQAVEDGERHAEITEAMQDAHVDGPRTRDDVLDRLRNDP</sequence>
<keyword evidence="4" id="KW-1185">Reference proteome</keyword>
<accession>A0ABQ5V078</accession>
<feature type="region of interest" description="Disordered" evidence="1">
    <location>
        <begin position="76"/>
        <end position="96"/>
    </location>
</feature>
<evidence type="ECO:0000313" key="3">
    <source>
        <dbReference type="EMBL" id="GLQ20487.1"/>
    </source>
</evidence>
<proteinExistence type="predicted"/>
<reference evidence="3" key="1">
    <citation type="journal article" date="2014" name="Int. J. Syst. Evol. Microbiol.">
        <title>Complete genome of a new Firmicutes species belonging to the dominant human colonic microbiota ('Ruminococcus bicirculans') reveals two chromosomes and a selective capacity to utilize plant glucans.</title>
        <authorList>
            <consortium name="NISC Comparative Sequencing Program"/>
            <person name="Wegmann U."/>
            <person name="Louis P."/>
            <person name="Goesmann A."/>
            <person name="Henrissat B."/>
            <person name="Duncan S.H."/>
            <person name="Flint H.J."/>
        </authorList>
    </citation>
    <scope>NUCLEOTIDE SEQUENCE</scope>
    <source>
        <strain evidence="3">NBRC 108216</strain>
    </source>
</reference>
<comment type="caution">
    <text evidence="3">The sequence shown here is derived from an EMBL/GenBank/DDBJ whole genome shotgun (WGS) entry which is preliminary data.</text>
</comment>
<name>A0ABQ5V078_9PROT</name>
<keyword evidence="2" id="KW-0812">Transmembrane</keyword>
<keyword evidence="2" id="KW-1133">Transmembrane helix</keyword>
<protein>
    <recommendedName>
        <fullName evidence="5">SHOCT domain-containing protein</fullName>
    </recommendedName>
</protein>
<evidence type="ECO:0000256" key="1">
    <source>
        <dbReference type="SAM" id="MobiDB-lite"/>
    </source>
</evidence>
<dbReference type="RefSeq" id="WP_284371140.1">
    <property type="nucleotide sequence ID" value="NZ_BSNJ01000003.1"/>
</dbReference>